<keyword evidence="2" id="KW-1185">Reference proteome</keyword>
<dbReference type="Proteomes" id="UP000217065">
    <property type="component" value="Unassembled WGS sequence"/>
</dbReference>
<reference evidence="1 2" key="1">
    <citation type="submission" date="2017-07" db="EMBL/GenBank/DDBJ databases">
        <title>Tetzosporium hominis gen.nov. sp.nov.</title>
        <authorList>
            <person name="Tetz G."/>
            <person name="Tetz V."/>
        </authorList>
    </citation>
    <scope>NUCLEOTIDE SEQUENCE [LARGE SCALE GENOMIC DNA]</scope>
    <source>
        <strain evidence="1 2">VT-49</strain>
    </source>
</reference>
<gene>
    <name evidence="1" type="ORF">CF394_03755</name>
</gene>
<evidence type="ECO:0000313" key="2">
    <source>
        <dbReference type="Proteomes" id="UP000217065"/>
    </source>
</evidence>
<dbReference type="RefSeq" id="WP_094941905.1">
    <property type="nucleotide sequence ID" value="NZ_NOKQ01000180.1"/>
</dbReference>
<dbReference type="OrthoDB" id="2084556at2"/>
<evidence type="ECO:0000313" key="1">
    <source>
        <dbReference type="EMBL" id="OZS78922.1"/>
    </source>
</evidence>
<evidence type="ECO:0008006" key="3">
    <source>
        <dbReference type="Google" id="ProtNLM"/>
    </source>
</evidence>
<protein>
    <recommendedName>
        <fullName evidence="3">DUF2757 domain-containing protein</fullName>
    </recommendedName>
</protein>
<name>A0A264W5S1_9BACL</name>
<dbReference type="InterPro" id="IPR020115">
    <property type="entry name" value="Fin"/>
</dbReference>
<comment type="caution">
    <text evidence="1">The sequence shown here is derived from an EMBL/GenBank/DDBJ whole genome shotgun (WGS) entry which is preliminary data.</text>
</comment>
<sequence>MIRSRCRHCRQETSAIPYESFSEIVQTVTKESLPWQPLVTEEYPGQWIVDGVCVACRDAMEQNPLYFSLNKWIQ</sequence>
<dbReference type="AlphaFoldDB" id="A0A264W5S1"/>
<proteinExistence type="predicted"/>
<dbReference type="EMBL" id="NOKQ01000180">
    <property type="protein sequence ID" value="OZS78922.1"/>
    <property type="molecule type" value="Genomic_DNA"/>
</dbReference>
<dbReference type="GO" id="GO:0010468">
    <property type="term" value="P:regulation of gene expression"/>
    <property type="evidence" value="ECO:0007669"/>
    <property type="project" value="InterPro"/>
</dbReference>
<organism evidence="1 2">
    <name type="scientific">Tetzosporium hominis</name>
    <dbReference type="NCBI Taxonomy" id="2020506"/>
    <lineage>
        <taxon>Bacteria</taxon>
        <taxon>Bacillati</taxon>
        <taxon>Bacillota</taxon>
        <taxon>Bacilli</taxon>
        <taxon>Bacillales</taxon>
        <taxon>Caryophanaceae</taxon>
        <taxon>Tetzosporium</taxon>
    </lineage>
</organism>
<accession>A0A264W5S1</accession>
<dbReference type="Pfam" id="PF10955">
    <property type="entry name" value="Fin"/>
    <property type="match status" value="1"/>
</dbReference>